<comment type="caution">
    <text evidence="1">The sequence shown here is derived from an EMBL/GenBank/DDBJ whole genome shotgun (WGS) entry which is preliminary data.</text>
</comment>
<gene>
    <name evidence="1" type="ORF">ABID14_000885</name>
</gene>
<name>A0ABV2J917_9FIRM</name>
<keyword evidence="2" id="KW-1185">Reference proteome</keyword>
<dbReference type="Proteomes" id="UP001549162">
    <property type="component" value="Unassembled WGS sequence"/>
</dbReference>
<dbReference type="RefSeq" id="WP_354367534.1">
    <property type="nucleotide sequence ID" value="NZ_JBEPMA010000004.1"/>
</dbReference>
<evidence type="ECO:0000313" key="1">
    <source>
        <dbReference type="EMBL" id="MET3617256.1"/>
    </source>
</evidence>
<proteinExistence type="predicted"/>
<evidence type="ECO:0008006" key="3">
    <source>
        <dbReference type="Google" id="ProtNLM"/>
    </source>
</evidence>
<evidence type="ECO:0000313" key="2">
    <source>
        <dbReference type="Proteomes" id="UP001549162"/>
    </source>
</evidence>
<accession>A0ABV2J917</accession>
<sequence>MLKIFTDVLDPFLWGIFPKLRKYEFFYENFEYDFIMAGLIGNYEEFLPHNFRDKNNVELGNKILYDMYRATSTMTGMPGFNKVPNLYTDKYNSTYTLDKYYLTFKEIDEANSKSYLRKLLEEAILFDKNIFLKEAQDDILKSFNIDTSVFWSEYEMIDDTFLANRMLSFDYRIKKLPGFLIEENGRVLQNILNLDLIDTFILENMNLKEKDIDMNDEKVLLSYIENYNFVLTNEVDLVFGIDNNLKNLEKKGRIDKIKVENGYIYCVKN</sequence>
<reference evidence="1 2" key="1">
    <citation type="submission" date="2024-06" db="EMBL/GenBank/DDBJ databases">
        <title>Genomic Encyclopedia of Type Strains, Phase IV (KMG-IV): sequencing the most valuable type-strain genomes for metagenomic binning, comparative biology and taxonomic classification.</title>
        <authorList>
            <person name="Goeker M."/>
        </authorList>
    </citation>
    <scope>NUCLEOTIDE SEQUENCE [LARGE SCALE GENOMIC DNA]</scope>
    <source>
        <strain evidence="1 2">DSM 21460</strain>
    </source>
</reference>
<organism evidence="1 2">
    <name type="scientific">Peptoniphilus olsenii</name>
    <dbReference type="NCBI Taxonomy" id="411570"/>
    <lineage>
        <taxon>Bacteria</taxon>
        <taxon>Bacillati</taxon>
        <taxon>Bacillota</taxon>
        <taxon>Tissierellia</taxon>
        <taxon>Tissierellales</taxon>
        <taxon>Peptoniphilaceae</taxon>
        <taxon>Peptoniphilus</taxon>
    </lineage>
</organism>
<dbReference type="EMBL" id="JBEPMA010000004">
    <property type="protein sequence ID" value="MET3617256.1"/>
    <property type="molecule type" value="Genomic_DNA"/>
</dbReference>
<protein>
    <recommendedName>
        <fullName evidence="3">Disulfide bond formation protein DsbA</fullName>
    </recommendedName>
</protein>